<keyword evidence="7" id="KW-1185">Reference proteome</keyword>
<evidence type="ECO:0000313" key="6">
    <source>
        <dbReference type="EMBL" id="MST55924.1"/>
    </source>
</evidence>
<evidence type="ECO:0000256" key="4">
    <source>
        <dbReference type="ARBA" id="ARBA00023136"/>
    </source>
</evidence>
<feature type="transmembrane region" description="Helical" evidence="5">
    <location>
        <begin position="95"/>
        <end position="117"/>
    </location>
</feature>
<feature type="transmembrane region" description="Helical" evidence="5">
    <location>
        <begin position="151"/>
        <end position="171"/>
    </location>
</feature>
<feature type="transmembrane region" description="Helical" evidence="5">
    <location>
        <begin position="183"/>
        <end position="203"/>
    </location>
</feature>
<dbReference type="GO" id="GO:0046583">
    <property type="term" value="F:monoatomic cation efflux transmembrane transporter activity"/>
    <property type="evidence" value="ECO:0007669"/>
    <property type="project" value="TreeGrafter"/>
</dbReference>
<evidence type="ECO:0000256" key="2">
    <source>
        <dbReference type="ARBA" id="ARBA00022692"/>
    </source>
</evidence>
<dbReference type="GO" id="GO:0005886">
    <property type="term" value="C:plasma membrane"/>
    <property type="evidence" value="ECO:0007669"/>
    <property type="project" value="TreeGrafter"/>
</dbReference>
<keyword evidence="3 5" id="KW-1133">Transmembrane helix</keyword>
<gene>
    <name evidence="6" type="ORF">FYJ74_07765</name>
</gene>
<dbReference type="Proteomes" id="UP000473699">
    <property type="component" value="Unassembled WGS sequence"/>
</dbReference>
<evidence type="ECO:0000313" key="7">
    <source>
        <dbReference type="Proteomes" id="UP000473699"/>
    </source>
</evidence>
<protein>
    <submittedName>
        <fullName evidence="6">TDT family transporter</fullName>
    </submittedName>
</protein>
<feature type="transmembrane region" description="Helical" evidence="5">
    <location>
        <begin position="209"/>
        <end position="229"/>
    </location>
</feature>
<evidence type="ECO:0000256" key="1">
    <source>
        <dbReference type="ARBA" id="ARBA00004141"/>
    </source>
</evidence>
<keyword evidence="4 5" id="KW-0472">Membrane</keyword>
<feature type="transmembrane region" description="Helical" evidence="5">
    <location>
        <begin position="273"/>
        <end position="296"/>
    </location>
</feature>
<feature type="transmembrane region" description="Helical" evidence="5">
    <location>
        <begin position="66"/>
        <end position="89"/>
    </location>
</feature>
<dbReference type="InterPro" id="IPR038665">
    <property type="entry name" value="Voltage-dep_anion_channel_sf"/>
</dbReference>
<comment type="subcellular location">
    <subcellularLocation>
        <location evidence="1">Membrane</location>
        <topology evidence="1">Multi-pass membrane protein</topology>
    </subcellularLocation>
</comment>
<dbReference type="CDD" id="cd09325">
    <property type="entry name" value="TDT_C4-dicarb_trans"/>
    <property type="match status" value="1"/>
</dbReference>
<keyword evidence="2 5" id="KW-0812">Transmembrane</keyword>
<evidence type="ECO:0000256" key="5">
    <source>
        <dbReference type="SAM" id="Phobius"/>
    </source>
</evidence>
<feature type="transmembrane region" description="Helical" evidence="5">
    <location>
        <begin position="7"/>
        <end position="25"/>
    </location>
</feature>
<evidence type="ECO:0000256" key="3">
    <source>
        <dbReference type="ARBA" id="ARBA00022989"/>
    </source>
</evidence>
<dbReference type="PANTHER" id="PTHR37955">
    <property type="entry name" value="TELLURITE RESISTANCE PROTEIN TEHA"/>
    <property type="match status" value="1"/>
</dbReference>
<accession>A0A6L5YC56</accession>
<reference evidence="6 7" key="1">
    <citation type="submission" date="2019-08" db="EMBL/GenBank/DDBJ databases">
        <title>In-depth cultivation of the pig gut microbiome towards novel bacterial diversity and tailored functional studies.</title>
        <authorList>
            <person name="Wylensek D."/>
            <person name="Hitch T.C.A."/>
            <person name="Clavel T."/>
        </authorList>
    </citation>
    <scope>NUCLEOTIDE SEQUENCE [LARGE SCALE GENOMIC DNA]</scope>
    <source>
        <strain evidence="6 7">SM-530-WT-4B</strain>
    </source>
</reference>
<feature type="transmembrane region" description="Helical" evidence="5">
    <location>
        <begin position="124"/>
        <end position="145"/>
    </location>
</feature>
<dbReference type="Gene3D" id="1.50.10.150">
    <property type="entry name" value="Voltage-dependent anion channel"/>
    <property type="match status" value="1"/>
</dbReference>
<sequence>MQFIKKVPIPAAGVMLGVAALGNLLQSCGEGIRVVCGVLAAFLLVLLLLKLFFFPAAVREDMQNPITAGVSATFPMALMLLSTYILPFAGGAARVLWWFAVALHALLIVWFTLKFVLHFDLKKVTTVFFILYVGIVVASVTAPAYGRSADVGAIAFWFGFAALLILLFVVTKRYQTLPVPEPAMPLICVYAAPTSLCVAGYVQSVMPKSFAMLIFLLALALLTYVFALIRSFSMLKLPFYPSYAAFTFPFVIAAIAFKQGAACAVKLGHALPLLSYAASAATLVAVVLVVYTYLCFMKFIFSK</sequence>
<comment type="caution">
    <text evidence="6">The sequence shown here is derived from an EMBL/GenBank/DDBJ whole genome shotgun (WGS) entry which is preliminary data.</text>
</comment>
<name>A0A6L5YC56_9BACT</name>
<dbReference type="Pfam" id="PF03595">
    <property type="entry name" value="SLAC1"/>
    <property type="match status" value="1"/>
</dbReference>
<dbReference type="PROSITE" id="PS51257">
    <property type="entry name" value="PROKAR_LIPOPROTEIN"/>
    <property type="match status" value="1"/>
</dbReference>
<organism evidence="6 7">
    <name type="scientific">Pyramidobacter porci</name>
    <dbReference type="NCBI Taxonomy" id="2605789"/>
    <lineage>
        <taxon>Bacteria</taxon>
        <taxon>Thermotogati</taxon>
        <taxon>Synergistota</taxon>
        <taxon>Synergistia</taxon>
        <taxon>Synergistales</taxon>
        <taxon>Dethiosulfovibrionaceae</taxon>
        <taxon>Pyramidobacter</taxon>
    </lineage>
</organism>
<dbReference type="AlphaFoldDB" id="A0A6L5YC56"/>
<proteinExistence type="predicted"/>
<dbReference type="InterPro" id="IPR004695">
    <property type="entry name" value="SLAC1/Mae1/Ssu1/TehA"/>
</dbReference>
<dbReference type="RefSeq" id="WP_154529007.1">
    <property type="nucleotide sequence ID" value="NZ_VUNH01000007.1"/>
</dbReference>
<feature type="transmembrane region" description="Helical" evidence="5">
    <location>
        <begin position="241"/>
        <end position="261"/>
    </location>
</feature>
<dbReference type="PANTHER" id="PTHR37955:SF1">
    <property type="entry name" value="DEP DOMAIN-CONTAINING PROTEIN"/>
    <property type="match status" value="1"/>
</dbReference>
<dbReference type="EMBL" id="VUNH01000007">
    <property type="protein sequence ID" value="MST55924.1"/>
    <property type="molecule type" value="Genomic_DNA"/>
</dbReference>
<feature type="transmembrane region" description="Helical" evidence="5">
    <location>
        <begin position="31"/>
        <end position="54"/>
    </location>
</feature>
<dbReference type="InterPro" id="IPR052951">
    <property type="entry name" value="Tellurite_res_ion_channel"/>
</dbReference>